<evidence type="ECO:0000313" key="3">
    <source>
        <dbReference type="EMBL" id="JAT72203.1"/>
    </source>
</evidence>
<dbReference type="SMART" id="SM00577">
    <property type="entry name" value="CPDc"/>
    <property type="match status" value="1"/>
</dbReference>
<dbReference type="SUPFAM" id="SSF56784">
    <property type="entry name" value="HAD-like"/>
    <property type="match status" value="1"/>
</dbReference>
<dbReference type="EMBL" id="KL662127">
    <property type="protein sequence ID" value="KFM26358.1"/>
    <property type="molecule type" value="Genomic_DNA"/>
</dbReference>
<dbReference type="STRING" id="3075.A0A087SKV4"/>
<dbReference type="Gene3D" id="3.40.50.1000">
    <property type="entry name" value="HAD superfamily/HAD-like"/>
    <property type="match status" value="1"/>
</dbReference>
<dbReference type="InterPro" id="IPR011948">
    <property type="entry name" value="Dullard_phosphatase"/>
</dbReference>
<feature type="region of interest" description="Disordered" evidence="1">
    <location>
        <begin position="1"/>
        <end position="66"/>
    </location>
</feature>
<dbReference type="GO" id="GO:0016791">
    <property type="term" value="F:phosphatase activity"/>
    <property type="evidence" value="ECO:0007669"/>
    <property type="project" value="InterPro"/>
</dbReference>
<dbReference type="KEGG" id="apro:F751_4851"/>
<dbReference type="InterPro" id="IPR050365">
    <property type="entry name" value="TIM50"/>
</dbReference>
<feature type="domain" description="FCP1 homology" evidence="2">
    <location>
        <begin position="155"/>
        <end position="313"/>
    </location>
</feature>
<dbReference type="NCBIfam" id="TIGR02251">
    <property type="entry name" value="HIF-SF_euk"/>
    <property type="match status" value="1"/>
</dbReference>
<dbReference type="PROSITE" id="PS50969">
    <property type="entry name" value="FCP1"/>
    <property type="match status" value="1"/>
</dbReference>
<dbReference type="Pfam" id="PF03031">
    <property type="entry name" value="NIF"/>
    <property type="match status" value="1"/>
</dbReference>
<dbReference type="eggNOG" id="KOG1605">
    <property type="taxonomic scope" value="Eukaryota"/>
</dbReference>
<dbReference type="FunFam" id="3.40.50.1000:FF:000093">
    <property type="entry name" value="NLI interacting factor-like phosphatase family protein"/>
    <property type="match status" value="1"/>
</dbReference>
<name>A0A087SKV4_AUXPR</name>
<feature type="region of interest" description="Disordered" evidence="1">
    <location>
        <begin position="76"/>
        <end position="95"/>
    </location>
</feature>
<dbReference type="InterPro" id="IPR036412">
    <property type="entry name" value="HAD-like_sf"/>
</dbReference>
<evidence type="ECO:0000256" key="1">
    <source>
        <dbReference type="SAM" id="MobiDB-lite"/>
    </source>
</evidence>
<reference evidence="3" key="2">
    <citation type="submission" date="2015-08" db="EMBL/GenBank/DDBJ databases">
        <authorList>
            <person name="Babu N.S."/>
            <person name="Beckwith C.J."/>
            <person name="Beseler K.G."/>
            <person name="Brison A."/>
            <person name="Carone J.V."/>
            <person name="Caskin T.P."/>
            <person name="Diamond M."/>
            <person name="Durham M.E."/>
            <person name="Foxe J.M."/>
            <person name="Go M."/>
            <person name="Henderson B.A."/>
            <person name="Jones I.B."/>
            <person name="McGettigan J.A."/>
            <person name="Micheletti S.J."/>
            <person name="Nasrallah M.E."/>
            <person name="Ortiz D."/>
            <person name="Piller C.R."/>
            <person name="Privatt S.R."/>
            <person name="Schneider S.L."/>
            <person name="Sharp S."/>
            <person name="Smith T.C."/>
            <person name="Stanton J.D."/>
            <person name="Ullery H.E."/>
            <person name="Wilson R.J."/>
            <person name="Serrano M.G."/>
            <person name="Buck G."/>
            <person name="Lee V."/>
            <person name="Wang Y."/>
            <person name="Carvalho R."/>
            <person name="Voegtly L."/>
            <person name="Shi R."/>
            <person name="Duckworth R."/>
            <person name="Johnson A."/>
            <person name="Loviza R."/>
            <person name="Walstead R."/>
            <person name="Shah Z."/>
            <person name="Kiflezghi M."/>
            <person name="Wade K."/>
            <person name="Ball S.L."/>
            <person name="Bradley K.W."/>
            <person name="Asai D.J."/>
            <person name="Bowman C.A."/>
            <person name="Russell D.A."/>
            <person name="Pope W.H."/>
            <person name="Jacobs-Sera D."/>
            <person name="Hendrix R.W."/>
            <person name="Hatfull G.F."/>
        </authorList>
    </citation>
    <scope>NUCLEOTIDE SEQUENCE</scope>
</reference>
<dbReference type="InterPro" id="IPR023214">
    <property type="entry name" value="HAD_sf"/>
</dbReference>
<keyword evidence="5" id="KW-1185">Reference proteome</keyword>
<dbReference type="EMBL" id="GDKF01006419">
    <property type="protein sequence ID" value="JAT72203.1"/>
    <property type="molecule type" value="Transcribed_RNA"/>
</dbReference>
<proteinExistence type="predicted"/>
<dbReference type="RefSeq" id="XP_011399254.1">
    <property type="nucleotide sequence ID" value="XM_011400952.1"/>
</dbReference>
<dbReference type="Proteomes" id="UP000028924">
    <property type="component" value="Unassembled WGS sequence"/>
</dbReference>
<protein>
    <submittedName>
        <fullName evidence="4">CTD small phosphatase-like protein</fullName>
    </submittedName>
</protein>
<evidence type="ECO:0000313" key="4">
    <source>
        <dbReference type="EMBL" id="KFM26358.1"/>
    </source>
</evidence>
<dbReference type="CDD" id="cd07521">
    <property type="entry name" value="HAD_FCP1-like"/>
    <property type="match status" value="1"/>
</dbReference>
<dbReference type="AlphaFoldDB" id="A0A087SKV4"/>
<organism evidence="4 5">
    <name type="scientific">Auxenochlorella protothecoides</name>
    <name type="common">Green microalga</name>
    <name type="synonym">Chlorella protothecoides</name>
    <dbReference type="NCBI Taxonomy" id="3075"/>
    <lineage>
        <taxon>Eukaryota</taxon>
        <taxon>Viridiplantae</taxon>
        <taxon>Chlorophyta</taxon>
        <taxon>core chlorophytes</taxon>
        <taxon>Trebouxiophyceae</taxon>
        <taxon>Chlorellales</taxon>
        <taxon>Chlorellaceae</taxon>
        <taxon>Auxenochlorella</taxon>
    </lineage>
</organism>
<sequence>MLRSVLGTPRSESDGNLLQLAEKSNGEESGGDEGPLAVAPGARRTADSSVVDDDGEEPPRALPTGAEAVITQVNTRQGAPTGPALGQMVTLPSTSEDTSDLRASWRNKVRNIFCCLVPGPGDQYTRQEEGPVVIRPVAPPPPSWADPVIGPPSPADIGKKCLVLDLDETLVHSSFRPVASPDYIIPVEIEGRVVDVYVLKRPHVDAFLAAVGDRFEVVVFTASLGKYADPLLDLLDPAGVVRWRLFREACYPYEGSYVKDLQCMGRPMESLIIVDNSPHSYVFQPENALPIGTFIDDPEDQELLDCLEVLMEVENVRDVRQGLATELSRRRTGLFSGFSQAVARASTHLARPSV</sequence>
<gene>
    <name evidence="4" type="ORF">F751_4851</name>
    <name evidence="3" type="ORF">g.44255</name>
</gene>
<accession>A0A087SKV4</accession>
<dbReference type="PANTHER" id="PTHR12210">
    <property type="entry name" value="DULLARD PROTEIN PHOSPHATASE"/>
    <property type="match status" value="1"/>
</dbReference>
<dbReference type="OrthoDB" id="277011at2759"/>
<dbReference type="GeneID" id="23616242"/>
<evidence type="ECO:0000313" key="5">
    <source>
        <dbReference type="Proteomes" id="UP000028924"/>
    </source>
</evidence>
<reference evidence="4 5" key="1">
    <citation type="journal article" date="2014" name="BMC Genomics">
        <title>Oil accumulation mechanisms of the oleaginous microalga Chlorella protothecoides revealed through its genome, transcriptomes, and proteomes.</title>
        <authorList>
            <person name="Gao C."/>
            <person name="Wang Y."/>
            <person name="Shen Y."/>
            <person name="Yan D."/>
            <person name="He X."/>
            <person name="Dai J."/>
            <person name="Wu Q."/>
        </authorList>
    </citation>
    <scope>NUCLEOTIDE SEQUENCE [LARGE SCALE GENOMIC DNA]</scope>
    <source>
        <strain evidence="4 5">0710</strain>
    </source>
</reference>
<dbReference type="InterPro" id="IPR004274">
    <property type="entry name" value="FCP1_dom"/>
</dbReference>
<evidence type="ECO:0000259" key="2">
    <source>
        <dbReference type="PROSITE" id="PS50969"/>
    </source>
</evidence>